<keyword evidence="1" id="KW-0732">Signal</keyword>
<dbReference type="Pfam" id="PF03080">
    <property type="entry name" value="Neprosin"/>
    <property type="match status" value="1"/>
</dbReference>
<dbReference type="PANTHER" id="PTHR31589:SF147">
    <property type="entry name" value="NEPROSIN DOMAIN-CONTAINING PROTEIN"/>
    <property type="match status" value="1"/>
</dbReference>
<feature type="domain" description="Neprosin PEP catalytic" evidence="2">
    <location>
        <begin position="54"/>
        <end position="309"/>
    </location>
</feature>
<proteinExistence type="predicted"/>
<name>A0A9R1A7Q0_TRITD</name>
<dbReference type="OMA" id="GQFFYGG"/>
<protein>
    <recommendedName>
        <fullName evidence="2">Neprosin PEP catalytic domain-containing protein</fullName>
    </recommendedName>
</protein>
<sequence>MAELLLLVAVAWVLLLAGHGTNAARVKVPGSKVGPIMVSPRLLDQVSPLDDAGSGSVTQYLAKQVTRPGATKEGYYGFIATMDVYGFNLSSNQLSTGAILLYDQGDGATASLNVLHVGWEVAPGWYGDSLTHLGVGWTTDGYQKTGCPNPSCTRDFIPEQGAPIAAGGVIETVSQLNGPKQYITIKIIKDGIMGDWMVYYGLNQDKLALIGRFPKTLFTGGLANRAADIQVGGHVLTSMNNLAPMGSGYLPIFNAMSSASMSNVQFIDQNGHALPMNQISLTYITDSNIYAVGPIVNGQFFYGGPFQLST</sequence>
<feature type="chain" id="PRO_5040360782" description="Neprosin PEP catalytic domain-containing protein" evidence="1">
    <location>
        <begin position="24"/>
        <end position="310"/>
    </location>
</feature>
<evidence type="ECO:0000313" key="3">
    <source>
        <dbReference type="EMBL" id="VAI91010.1"/>
    </source>
</evidence>
<feature type="signal peptide" evidence="1">
    <location>
        <begin position="1"/>
        <end position="23"/>
    </location>
</feature>
<dbReference type="PANTHER" id="PTHR31589">
    <property type="entry name" value="PROTEIN, PUTATIVE (DUF239)-RELATED-RELATED"/>
    <property type="match status" value="1"/>
</dbReference>
<accession>A0A9R1A7Q0</accession>
<reference evidence="3 4" key="1">
    <citation type="submission" date="2017-09" db="EMBL/GenBank/DDBJ databases">
        <authorList>
            <consortium name="International Durum Wheat Genome Sequencing Consortium (IDWGSC)"/>
            <person name="Milanesi L."/>
        </authorList>
    </citation>
    <scope>NUCLEOTIDE SEQUENCE [LARGE SCALE GENOMIC DNA]</scope>
    <source>
        <strain evidence="4">cv. Svevo</strain>
    </source>
</reference>
<evidence type="ECO:0000313" key="4">
    <source>
        <dbReference type="Proteomes" id="UP000324705"/>
    </source>
</evidence>
<dbReference type="Gramene" id="TRITD7Bv1G172890.1">
    <property type="protein sequence ID" value="TRITD7Bv1G172890.1"/>
    <property type="gene ID" value="TRITD7Bv1G172890"/>
</dbReference>
<dbReference type="PROSITE" id="PS52045">
    <property type="entry name" value="NEPROSIN_PEP_CD"/>
    <property type="match status" value="1"/>
</dbReference>
<gene>
    <name evidence="3" type="ORF">TRITD_7Bv1G172890</name>
</gene>
<dbReference type="InterPro" id="IPR004314">
    <property type="entry name" value="Neprosin"/>
</dbReference>
<dbReference type="Proteomes" id="UP000324705">
    <property type="component" value="Chromosome 7B"/>
</dbReference>
<organism evidence="3 4">
    <name type="scientific">Triticum turgidum subsp. durum</name>
    <name type="common">Durum wheat</name>
    <name type="synonym">Triticum durum</name>
    <dbReference type="NCBI Taxonomy" id="4567"/>
    <lineage>
        <taxon>Eukaryota</taxon>
        <taxon>Viridiplantae</taxon>
        <taxon>Streptophyta</taxon>
        <taxon>Embryophyta</taxon>
        <taxon>Tracheophyta</taxon>
        <taxon>Spermatophyta</taxon>
        <taxon>Magnoliopsida</taxon>
        <taxon>Liliopsida</taxon>
        <taxon>Poales</taxon>
        <taxon>Poaceae</taxon>
        <taxon>BOP clade</taxon>
        <taxon>Pooideae</taxon>
        <taxon>Triticodae</taxon>
        <taxon>Triticeae</taxon>
        <taxon>Triticinae</taxon>
        <taxon>Triticum</taxon>
    </lineage>
</organism>
<evidence type="ECO:0000259" key="2">
    <source>
        <dbReference type="PROSITE" id="PS52045"/>
    </source>
</evidence>
<keyword evidence="4" id="KW-1185">Reference proteome</keyword>
<dbReference type="EMBL" id="LT934124">
    <property type="protein sequence ID" value="VAI91010.1"/>
    <property type="molecule type" value="Genomic_DNA"/>
</dbReference>
<dbReference type="AlphaFoldDB" id="A0A9R1A7Q0"/>
<evidence type="ECO:0000256" key="1">
    <source>
        <dbReference type="SAM" id="SignalP"/>
    </source>
</evidence>
<dbReference type="InterPro" id="IPR053168">
    <property type="entry name" value="Glutamic_endopeptidase"/>
</dbReference>